<feature type="domain" description="Trypsin-co-occurring" evidence="1">
    <location>
        <begin position="31"/>
        <end position="104"/>
    </location>
</feature>
<dbReference type="AlphaFoldDB" id="A0A919PHW9"/>
<dbReference type="NCBIfam" id="NF041216">
    <property type="entry name" value="CU044_2847_fam"/>
    <property type="match status" value="1"/>
</dbReference>
<dbReference type="RefSeq" id="WP_203846972.1">
    <property type="nucleotide sequence ID" value="NZ_BAAAVW010000009.1"/>
</dbReference>
<dbReference type="Pfam" id="PF19493">
    <property type="entry name" value="Trypco1"/>
    <property type="match status" value="1"/>
</dbReference>
<keyword evidence="3" id="KW-1185">Reference proteome</keyword>
<proteinExistence type="predicted"/>
<evidence type="ECO:0000313" key="3">
    <source>
        <dbReference type="Proteomes" id="UP000660611"/>
    </source>
</evidence>
<evidence type="ECO:0000313" key="2">
    <source>
        <dbReference type="EMBL" id="GIG45165.1"/>
    </source>
</evidence>
<dbReference type="InterPro" id="IPR045794">
    <property type="entry name" value="Trypco1"/>
</dbReference>
<reference evidence="2" key="1">
    <citation type="submission" date="2021-01" db="EMBL/GenBank/DDBJ databases">
        <title>Whole genome shotgun sequence of Dactylosporangium siamense NBRC 106093.</title>
        <authorList>
            <person name="Komaki H."/>
            <person name="Tamura T."/>
        </authorList>
    </citation>
    <scope>NUCLEOTIDE SEQUENCE</scope>
    <source>
        <strain evidence="2">NBRC 106093</strain>
    </source>
</reference>
<protein>
    <recommendedName>
        <fullName evidence="1">Trypsin-co-occurring domain-containing protein</fullName>
    </recommendedName>
</protein>
<gene>
    <name evidence="2" type="ORF">Dsi01nite_032060</name>
</gene>
<sequence>MQPGEPRRRSAQLVRIGDVEFYAELTEGGGPRTVGVHDAFSFDGVRRTIEAVAGELAQAWDVVKPAEATVEFGLSLTARAGKLTGLVVEGGADASLKVTLVWKNSERHDGA</sequence>
<evidence type="ECO:0000259" key="1">
    <source>
        <dbReference type="Pfam" id="PF19493"/>
    </source>
</evidence>
<accession>A0A919PHW9</accession>
<dbReference type="Proteomes" id="UP000660611">
    <property type="component" value="Unassembled WGS sequence"/>
</dbReference>
<name>A0A919PHW9_9ACTN</name>
<dbReference type="EMBL" id="BONQ01000050">
    <property type="protein sequence ID" value="GIG45165.1"/>
    <property type="molecule type" value="Genomic_DNA"/>
</dbReference>
<comment type="caution">
    <text evidence="2">The sequence shown here is derived from an EMBL/GenBank/DDBJ whole genome shotgun (WGS) entry which is preliminary data.</text>
</comment>
<organism evidence="2 3">
    <name type="scientific">Dactylosporangium siamense</name>
    <dbReference type="NCBI Taxonomy" id="685454"/>
    <lineage>
        <taxon>Bacteria</taxon>
        <taxon>Bacillati</taxon>
        <taxon>Actinomycetota</taxon>
        <taxon>Actinomycetes</taxon>
        <taxon>Micromonosporales</taxon>
        <taxon>Micromonosporaceae</taxon>
        <taxon>Dactylosporangium</taxon>
    </lineage>
</organism>